<dbReference type="InterPro" id="IPR014729">
    <property type="entry name" value="Rossmann-like_a/b/a_fold"/>
</dbReference>
<proteinExistence type="predicted"/>
<evidence type="ECO:0000313" key="2">
    <source>
        <dbReference type="Proteomes" id="UP000077521"/>
    </source>
</evidence>
<protein>
    <recommendedName>
        <fullName evidence="3">Isoleucine--tRNA ligase</fullName>
    </recommendedName>
</protein>
<accession>A0A8T8S905</accession>
<reference evidence="1" key="1">
    <citation type="submission" date="2016-04" db="EMBL/GenBank/DDBJ databases">
        <authorList>
            <person name="Nguyen H.D."/>
            <person name="Samba Siva P."/>
            <person name="Cullis J."/>
            <person name="Levesque C.A."/>
            <person name="Hambleton S."/>
        </authorList>
    </citation>
    <scope>NUCLEOTIDE SEQUENCE</scope>
    <source>
        <strain evidence="1">DAOMC 236416</strain>
    </source>
</reference>
<evidence type="ECO:0000313" key="1">
    <source>
        <dbReference type="EMBL" id="KAE8235250.1"/>
    </source>
</evidence>
<keyword evidence="2" id="KW-1185">Reference proteome</keyword>
<feature type="non-terminal residue" evidence="1">
    <location>
        <position position="1"/>
    </location>
</feature>
<organism evidence="1 2">
    <name type="scientific">Tilletia indica</name>
    <dbReference type="NCBI Taxonomy" id="43049"/>
    <lineage>
        <taxon>Eukaryota</taxon>
        <taxon>Fungi</taxon>
        <taxon>Dikarya</taxon>
        <taxon>Basidiomycota</taxon>
        <taxon>Ustilaginomycotina</taxon>
        <taxon>Exobasidiomycetes</taxon>
        <taxon>Tilletiales</taxon>
        <taxon>Tilletiaceae</taxon>
        <taxon>Tilletia</taxon>
    </lineage>
</organism>
<comment type="caution">
    <text evidence="1">The sequence shown here is derived from an EMBL/GenBank/DDBJ whole genome shotgun (WGS) entry which is preliminary data.</text>
</comment>
<dbReference type="AlphaFoldDB" id="A0A8T8S905"/>
<sequence length="158" mass="18030">TNGLAGRRVHSMPGWDYHGLPIGLKDTQSLQQDKEPRESTGNVESPSYFGIMADWSKQHTYRTLDPAYGGNHLCMRRLWNRSSLSTAEDHLPGETRRGIPTTSTHQWLGRSIDFGFYCDLTRPPFFRLRTNPNAQVLNAFPDFRPDFHPALVNSTRTL</sequence>
<dbReference type="EMBL" id="LWDF02002885">
    <property type="protein sequence ID" value="KAE8235250.1"/>
    <property type="molecule type" value="Genomic_DNA"/>
</dbReference>
<dbReference type="Proteomes" id="UP000077521">
    <property type="component" value="Unassembled WGS sequence"/>
</dbReference>
<gene>
    <name evidence="1" type="ORF">A4X13_0g9562</name>
</gene>
<reference evidence="1" key="2">
    <citation type="journal article" date="2019" name="IMA Fungus">
        <title>Genome sequencing and comparison of five Tilletia species to identify candidate genes for the detection of regulated species infecting wheat.</title>
        <authorList>
            <person name="Nguyen H.D.T."/>
            <person name="Sultana T."/>
            <person name="Kesanakurti P."/>
            <person name="Hambleton S."/>
        </authorList>
    </citation>
    <scope>NUCLEOTIDE SEQUENCE</scope>
    <source>
        <strain evidence="1">DAOMC 236416</strain>
    </source>
</reference>
<evidence type="ECO:0008006" key="3">
    <source>
        <dbReference type="Google" id="ProtNLM"/>
    </source>
</evidence>
<name>A0A8T8S905_9BASI</name>
<dbReference type="Gene3D" id="3.40.50.620">
    <property type="entry name" value="HUPs"/>
    <property type="match status" value="1"/>
</dbReference>